<protein>
    <submittedName>
        <fullName evidence="1">Uncharacterized protein</fullName>
    </submittedName>
</protein>
<organism evidence="1 2">
    <name type="scientific">Lindgomyces ingoldianus</name>
    <dbReference type="NCBI Taxonomy" id="673940"/>
    <lineage>
        <taxon>Eukaryota</taxon>
        <taxon>Fungi</taxon>
        <taxon>Dikarya</taxon>
        <taxon>Ascomycota</taxon>
        <taxon>Pezizomycotina</taxon>
        <taxon>Dothideomycetes</taxon>
        <taxon>Pleosporomycetidae</taxon>
        <taxon>Pleosporales</taxon>
        <taxon>Lindgomycetaceae</taxon>
        <taxon>Lindgomyces</taxon>
    </lineage>
</organism>
<comment type="caution">
    <text evidence="1">The sequence shown here is derived from an EMBL/GenBank/DDBJ whole genome shotgun (WGS) entry which is preliminary data.</text>
</comment>
<dbReference type="Proteomes" id="UP000799755">
    <property type="component" value="Unassembled WGS sequence"/>
</dbReference>
<accession>A0ACB6QZ96</accession>
<reference evidence="1" key="1">
    <citation type="journal article" date="2020" name="Stud. Mycol.">
        <title>101 Dothideomycetes genomes: a test case for predicting lifestyles and emergence of pathogens.</title>
        <authorList>
            <person name="Haridas S."/>
            <person name="Albert R."/>
            <person name="Binder M."/>
            <person name="Bloem J."/>
            <person name="Labutti K."/>
            <person name="Salamov A."/>
            <person name="Andreopoulos B."/>
            <person name="Baker S."/>
            <person name="Barry K."/>
            <person name="Bills G."/>
            <person name="Bluhm B."/>
            <person name="Cannon C."/>
            <person name="Castanera R."/>
            <person name="Culley D."/>
            <person name="Daum C."/>
            <person name="Ezra D."/>
            <person name="Gonzalez J."/>
            <person name="Henrissat B."/>
            <person name="Kuo A."/>
            <person name="Liang C."/>
            <person name="Lipzen A."/>
            <person name="Lutzoni F."/>
            <person name="Magnuson J."/>
            <person name="Mondo S."/>
            <person name="Nolan M."/>
            <person name="Ohm R."/>
            <person name="Pangilinan J."/>
            <person name="Park H.-J."/>
            <person name="Ramirez L."/>
            <person name="Alfaro M."/>
            <person name="Sun H."/>
            <person name="Tritt A."/>
            <person name="Yoshinaga Y."/>
            <person name="Zwiers L.-H."/>
            <person name="Turgeon B."/>
            <person name="Goodwin S."/>
            <person name="Spatafora J."/>
            <person name="Crous P."/>
            <person name="Grigoriev I."/>
        </authorList>
    </citation>
    <scope>NUCLEOTIDE SEQUENCE</scope>
    <source>
        <strain evidence="1">ATCC 200398</strain>
    </source>
</reference>
<name>A0ACB6QZ96_9PLEO</name>
<evidence type="ECO:0000313" key="1">
    <source>
        <dbReference type="EMBL" id="KAF2471516.1"/>
    </source>
</evidence>
<dbReference type="EMBL" id="MU003504">
    <property type="protein sequence ID" value="KAF2471516.1"/>
    <property type="molecule type" value="Genomic_DNA"/>
</dbReference>
<gene>
    <name evidence="1" type="ORF">BDR25DRAFT_313473</name>
</gene>
<proteinExistence type="predicted"/>
<sequence>MSFITQSTLTILVLTLASTGNAAAIRRRQLDLGIASLVAVAVASASLAPYIKAPQPVETILAIGDSFSAGIGSNGRPDFIEGSFDCRRYTSAWPCSRQVEQNGATLTVAPSPSVWQWRGIHKPENCHDTLADIDVKVASTDFKNTLIKTMIDIVAAGRLAGGPTPPEAFEVYLAGYAGFWNHDDPGCNDISWPYASWSTPPKLTTGLRLHMNTIVTNLNNALAAVAQELNASSVRYVDGINATFDTHRFCEPADPECLKRPLLKVLTTVTDNRSWTLLFPTKLCKHRSPPRTLLGISTNRSTALSHGDGSGYGTALGFYAGRFLDVIHASRAPAPASPTLLPSPAPAPQPPAILAKYTIHLHQKMEQKTSSLERTLLDSNGENVAGPDPNKDIPAANNRNKVAISVDSPTNKDKTNIKFTLKADGGDGCNPEWNTARSGGSEEPFIAPCQKGKGEDYGCGDVDATWGWA</sequence>
<evidence type="ECO:0000313" key="2">
    <source>
        <dbReference type="Proteomes" id="UP000799755"/>
    </source>
</evidence>
<keyword evidence="2" id="KW-1185">Reference proteome</keyword>